<feature type="transmembrane region" description="Helical" evidence="7">
    <location>
        <begin position="234"/>
        <end position="255"/>
    </location>
</feature>
<proteinExistence type="predicted"/>
<name>A0ABR8WPU9_9FLAO</name>
<evidence type="ECO:0000313" key="9">
    <source>
        <dbReference type="Proteomes" id="UP000626242"/>
    </source>
</evidence>
<keyword evidence="9" id="KW-1185">Reference proteome</keyword>
<evidence type="ECO:0000256" key="1">
    <source>
        <dbReference type="ARBA" id="ARBA00004651"/>
    </source>
</evidence>
<comment type="caution">
    <text evidence="8">The sequence shown here is derived from an EMBL/GenBank/DDBJ whole genome shotgun (WGS) entry which is preliminary data.</text>
</comment>
<feature type="transmembrane region" description="Helical" evidence="7">
    <location>
        <begin position="276"/>
        <end position="298"/>
    </location>
</feature>
<feature type="transmembrane region" description="Helical" evidence="7">
    <location>
        <begin position="45"/>
        <end position="65"/>
    </location>
</feature>
<dbReference type="PANTHER" id="PTHR22926">
    <property type="entry name" value="PHOSPHO-N-ACETYLMURAMOYL-PENTAPEPTIDE-TRANSFERASE"/>
    <property type="match status" value="1"/>
</dbReference>
<dbReference type="Proteomes" id="UP000626242">
    <property type="component" value="Unassembled WGS sequence"/>
</dbReference>
<evidence type="ECO:0000256" key="3">
    <source>
        <dbReference type="ARBA" id="ARBA00022679"/>
    </source>
</evidence>
<evidence type="ECO:0000256" key="4">
    <source>
        <dbReference type="ARBA" id="ARBA00022692"/>
    </source>
</evidence>
<feature type="transmembrane region" description="Helical" evidence="7">
    <location>
        <begin position="209"/>
        <end position="228"/>
    </location>
</feature>
<evidence type="ECO:0000256" key="2">
    <source>
        <dbReference type="ARBA" id="ARBA00022475"/>
    </source>
</evidence>
<organism evidence="8 9">
    <name type="scientific">Kaistella pullorum</name>
    <dbReference type="NCBI Taxonomy" id="2763074"/>
    <lineage>
        <taxon>Bacteria</taxon>
        <taxon>Pseudomonadati</taxon>
        <taxon>Bacteroidota</taxon>
        <taxon>Flavobacteriia</taxon>
        <taxon>Flavobacteriales</taxon>
        <taxon>Weeksellaceae</taxon>
        <taxon>Chryseobacterium group</taxon>
        <taxon>Kaistella</taxon>
    </lineage>
</organism>
<dbReference type="EMBL" id="JACSPS010000003">
    <property type="protein sequence ID" value="MBD8018746.1"/>
    <property type="molecule type" value="Genomic_DNA"/>
</dbReference>
<feature type="transmembrane region" description="Helical" evidence="7">
    <location>
        <begin position="77"/>
        <end position="95"/>
    </location>
</feature>
<protein>
    <submittedName>
        <fullName evidence="8">Glycosyltransferase family 4 protein</fullName>
    </submittedName>
</protein>
<feature type="transmembrane region" description="Helical" evidence="7">
    <location>
        <begin position="107"/>
        <end position="139"/>
    </location>
</feature>
<feature type="transmembrane region" description="Helical" evidence="7">
    <location>
        <begin position="304"/>
        <end position="322"/>
    </location>
</feature>
<dbReference type="InterPro" id="IPR000715">
    <property type="entry name" value="Glycosyl_transferase_4"/>
</dbReference>
<keyword evidence="3" id="KW-0808">Transferase</keyword>
<dbReference type="PANTHER" id="PTHR22926:SF3">
    <property type="entry name" value="UNDECAPRENYL-PHOSPHATE ALPHA-N-ACETYLGLUCOSAMINYL 1-PHOSPHATE TRANSFERASE"/>
    <property type="match status" value="1"/>
</dbReference>
<keyword evidence="2" id="KW-1003">Cell membrane</keyword>
<dbReference type="RefSeq" id="WP_251833953.1">
    <property type="nucleotide sequence ID" value="NZ_JACSPS010000003.1"/>
</dbReference>
<sequence length="333" mass="37657">MEYIIVTILLVLLMLAYFKIADKYNIIDKPNHRSAHSEVTIRGGGIVFPAAFLLFFATVLSARWVGHPEYVQLFGTYDYRLFGTGLLLICAISFIDDILDLSTRIRIIFHIASVTFLLFFVDAFVVLPLWAIPMVYILIIGILNAYNFVDGINGITGLYSLGVLAALFYVNENVVDFVTPAFIIYPAIACLVFLFFNFRKKARCFMGDIGSMGIAFWITALLALLIIKTSDFKWILFLAVYGVEVIATILERLKLRENIFKAHRRHLYQLYANEKKVSHLAVSGVYASVQVLINIFVIGSQSTSAVLAVWILLPLVAIYFYLKYSVKKQITVL</sequence>
<comment type="subcellular location">
    <subcellularLocation>
        <location evidence="1">Cell membrane</location>
        <topology evidence="1">Multi-pass membrane protein</topology>
    </subcellularLocation>
</comment>
<keyword evidence="4 7" id="KW-0812">Transmembrane</keyword>
<gene>
    <name evidence="8" type="ORF">H9628_09700</name>
</gene>
<evidence type="ECO:0000313" key="8">
    <source>
        <dbReference type="EMBL" id="MBD8018746.1"/>
    </source>
</evidence>
<keyword evidence="6 7" id="KW-0472">Membrane</keyword>
<keyword evidence="5 7" id="KW-1133">Transmembrane helix</keyword>
<dbReference type="CDD" id="cd06854">
    <property type="entry name" value="GT_WbpL_WbcO_like"/>
    <property type="match status" value="1"/>
</dbReference>
<evidence type="ECO:0000256" key="7">
    <source>
        <dbReference type="SAM" id="Phobius"/>
    </source>
</evidence>
<feature type="transmembrane region" description="Helical" evidence="7">
    <location>
        <begin position="177"/>
        <end position="197"/>
    </location>
</feature>
<accession>A0ABR8WPU9</accession>
<dbReference type="Pfam" id="PF00953">
    <property type="entry name" value="Glycos_transf_4"/>
    <property type="match status" value="1"/>
</dbReference>
<feature type="transmembrane region" description="Helical" evidence="7">
    <location>
        <begin position="151"/>
        <end position="171"/>
    </location>
</feature>
<reference evidence="8 9" key="1">
    <citation type="submission" date="2020-08" db="EMBL/GenBank/DDBJ databases">
        <title>A Genomic Blueprint of the Chicken Gut Microbiome.</title>
        <authorList>
            <person name="Gilroy R."/>
            <person name="Ravi A."/>
            <person name="Getino M."/>
            <person name="Pursley I."/>
            <person name="Horton D.L."/>
            <person name="Alikhan N.-F."/>
            <person name="Baker D."/>
            <person name="Gharbi K."/>
            <person name="Hall N."/>
            <person name="Watson M."/>
            <person name="Adriaenssens E.M."/>
            <person name="Foster-Nyarko E."/>
            <person name="Jarju S."/>
            <person name="Secka A."/>
            <person name="Antonio M."/>
            <person name="Oren A."/>
            <person name="Chaudhuri R."/>
            <person name="La Ragione R.M."/>
            <person name="Hildebrand F."/>
            <person name="Pallen M.J."/>
        </authorList>
    </citation>
    <scope>NUCLEOTIDE SEQUENCE [LARGE SCALE GENOMIC DNA]</scope>
    <source>
        <strain evidence="8 9">Sa1CVA4</strain>
    </source>
</reference>
<evidence type="ECO:0000256" key="5">
    <source>
        <dbReference type="ARBA" id="ARBA00022989"/>
    </source>
</evidence>
<evidence type="ECO:0000256" key="6">
    <source>
        <dbReference type="ARBA" id="ARBA00023136"/>
    </source>
</evidence>